<feature type="compositionally biased region" description="Basic and acidic residues" evidence="1">
    <location>
        <begin position="298"/>
        <end position="322"/>
    </location>
</feature>
<feature type="compositionally biased region" description="Basic and acidic residues" evidence="1">
    <location>
        <begin position="240"/>
        <end position="278"/>
    </location>
</feature>
<dbReference type="AlphaFoldDB" id="A0A8S4P9E9"/>
<gene>
    <name evidence="2" type="ORF">OFUS_LOCUS15280</name>
</gene>
<comment type="caution">
    <text evidence="2">The sequence shown here is derived from an EMBL/GenBank/DDBJ whole genome shotgun (WGS) entry which is preliminary data.</text>
</comment>
<protein>
    <submittedName>
        <fullName evidence="2">Uncharacterized protein</fullName>
    </submittedName>
</protein>
<accession>A0A8S4P9E9</accession>
<keyword evidence="3" id="KW-1185">Reference proteome</keyword>
<feature type="compositionally biased region" description="Acidic residues" evidence="1">
    <location>
        <begin position="416"/>
        <end position="428"/>
    </location>
</feature>
<evidence type="ECO:0000313" key="3">
    <source>
        <dbReference type="Proteomes" id="UP000749559"/>
    </source>
</evidence>
<feature type="compositionally biased region" description="Basic and acidic residues" evidence="1">
    <location>
        <begin position="46"/>
        <end position="63"/>
    </location>
</feature>
<proteinExistence type="predicted"/>
<feature type="compositionally biased region" description="Basic and acidic residues" evidence="1">
    <location>
        <begin position="446"/>
        <end position="471"/>
    </location>
</feature>
<feature type="compositionally biased region" description="Acidic residues" evidence="1">
    <location>
        <begin position="21"/>
        <end position="31"/>
    </location>
</feature>
<organism evidence="2 3">
    <name type="scientific">Owenia fusiformis</name>
    <name type="common">Polychaete worm</name>
    <dbReference type="NCBI Taxonomy" id="6347"/>
    <lineage>
        <taxon>Eukaryota</taxon>
        <taxon>Metazoa</taxon>
        <taxon>Spiralia</taxon>
        <taxon>Lophotrochozoa</taxon>
        <taxon>Annelida</taxon>
        <taxon>Polychaeta</taxon>
        <taxon>Sedentaria</taxon>
        <taxon>Canalipalpata</taxon>
        <taxon>Sabellida</taxon>
        <taxon>Oweniida</taxon>
        <taxon>Oweniidae</taxon>
        <taxon>Owenia</taxon>
    </lineage>
</organism>
<feature type="compositionally biased region" description="Polar residues" evidence="1">
    <location>
        <begin position="429"/>
        <end position="440"/>
    </location>
</feature>
<feature type="compositionally biased region" description="Basic and acidic residues" evidence="1">
    <location>
        <begin position="10"/>
        <end position="20"/>
    </location>
</feature>
<feature type="compositionally biased region" description="Polar residues" evidence="1">
    <location>
        <begin position="353"/>
        <end position="378"/>
    </location>
</feature>
<sequence length="471" mass="52017">MSESLNPFQDNDKDVTKDPTQDDAMDFEDSNDAGMADTVTDIISSLEDKNNEMEPHAINEKEETYINKIADNAASRIPEAEKGAIDNATESTDPTIDETVSEKGTIDIAIEPTEPIIGETLSEKQPEEIMDDNELSMKEHSNEKKATEDPSPTEELEDITKTSFENTEASSICNTIEENTNKPSDEQIYSVPSDELGVNALDDDTSDRNGSPNVGGSMEDENDTPMFDLDNVDVIPTQIEDNKQTVDDSAEEKVLEMPKEIEADQIKDTIETNEKEDNSVNNQDIPDENASEQVQATEGEKQEKNTEQQDNMDNRDNIKADEQDNVDNNEPGNVTNNQQDSIETNDSKEKTAIDNSNTNVDNGTDDLSQVDTHQSTNVPGIVGASELSTPNSLLQPDINIPFEDKHLNSPGTPVMDEPEDAEPIEDQITDTSNTLEQVTQLEPEDILEHDTPKGKETGSELEKEPDARKKP</sequence>
<feature type="compositionally biased region" description="Polar residues" evidence="1">
    <location>
        <begin position="326"/>
        <end position="344"/>
    </location>
</feature>
<feature type="region of interest" description="Disordered" evidence="1">
    <location>
        <begin position="77"/>
        <end position="471"/>
    </location>
</feature>
<reference evidence="2" key="1">
    <citation type="submission" date="2022-03" db="EMBL/GenBank/DDBJ databases">
        <authorList>
            <person name="Martin C."/>
        </authorList>
    </citation>
    <scope>NUCLEOTIDE SEQUENCE</scope>
</reference>
<feature type="compositionally biased region" description="Polar residues" evidence="1">
    <location>
        <begin position="161"/>
        <end position="178"/>
    </location>
</feature>
<feature type="region of interest" description="Disordered" evidence="1">
    <location>
        <begin position="44"/>
        <end position="63"/>
    </location>
</feature>
<evidence type="ECO:0000256" key="1">
    <source>
        <dbReference type="SAM" id="MobiDB-lite"/>
    </source>
</evidence>
<name>A0A8S4P9E9_OWEFU</name>
<feature type="compositionally biased region" description="Basic and acidic residues" evidence="1">
    <location>
        <begin position="135"/>
        <end position="148"/>
    </location>
</feature>
<evidence type="ECO:0000313" key="2">
    <source>
        <dbReference type="EMBL" id="CAH1790015.1"/>
    </source>
</evidence>
<dbReference type="Proteomes" id="UP000749559">
    <property type="component" value="Unassembled WGS sequence"/>
</dbReference>
<feature type="region of interest" description="Disordered" evidence="1">
    <location>
        <begin position="1"/>
        <end position="37"/>
    </location>
</feature>
<dbReference type="EMBL" id="CAIIXF020000007">
    <property type="protein sequence ID" value="CAH1790015.1"/>
    <property type="molecule type" value="Genomic_DNA"/>
</dbReference>